<dbReference type="OrthoDB" id="31183at2759"/>
<evidence type="ECO:0000313" key="2">
    <source>
        <dbReference type="Proteomes" id="UP000016927"/>
    </source>
</evidence>
<dbReference type="HOGENOM" id="CLU_289505_0_0_1"/>
<protein>
    <submittedName>
        <fullName evidence="1">Uncharacterized protein</fullName>
    </submittedName>
</protein>
<dbReference type="AlphaFoldDB" id="R0ML38"/>
<gene>
    <name evidence="1" type="ORF">NBO_69g0017</name>
</gene>
<sequence length="1061" mass="125974">MISDQLKKIKREQKSILGKSNIHISFSGLNDIENETLLELIPTQTKYTTRQSLYCDRFRLSADQEVKFNTKFSKFLMDLIEFVKTPDIEYLYDFLIRKYFIHKFNPKETIFVVLLHPKYYNQLISIDKYAGLQWFDYQKDYSTHFIAELCIRDKDFFSLYLNYYHYFHLEFVKSFVNETTRLILQKIGPDVLKIVSFLYEIIVSLVNNDHKKEAIKLYIKIKPFLGDDTKDFDDIIGDIDNTIIEEKLNFNTPLTIDNIEISEQFKCTQNDNKGRTYLNNINMLKQYMEFLATNELKDGSFTEAEIDLFNLEKDSFNLKYQIDEYKNFLNDSLDQSFIIERLLKYPFEEFEKIIGLINYKNWKLVVYKYPLFYKNFISNDNCKEIEIILRDNSTFFHDFLKYCLEHNMLEIKYFESQITVDEILERMKKSNEQKNIIYSLLQISSNRDFDITKFLIENDFYKLPIVLDFIAKNLKDDSYLSTVDKEIYHKFIDLLEDSNLSSVIMICNKLKNKELNNKLMDYVIKTESFSDQFLDFVRDNLEEISIEKVDLFLATYGYKMNVFKIIEFCTIKNYKHEKDHQNVVVDHNLIELMYNSKAFDVLYELSIKFGFEVVLENLSSLNRQKLLETFYYRKMIKDEDMFMFLLYISNIMTRKDKKYLKILFNEYNHLIHLYQSTNWNLVKVILIEGMHQNVSQKMFEIFIENLCNYENDLDLLDSICSFEIDITCNNYCLKDKIYQSLKEIPNPNVADIIINNTEYSDIRIIPFMVPKLIEQKKESVSKLFRDFKNIMSCYVSQLVEKFPEVHEALYNLDPNVLMKKIIEICRRKKTISDLLNTIISHVLNKGVLTDSTYQDLSALFLGNINDVSSSCIHSLLCKYKNENILTFIDALFEIRYEDFIEVAHISVKNMSIHYKKFVHLSLEKENISLNEFKFISAYLKYLPREENISEILSKFDLFLTLYLEGGDLSLAKLIAQSLNFTKDKTGYTKKILNYLKEPQTILILKLLQIIIRNTDNYKKQIKLITPHLSLLVDSTKMNIATECQNLITAIDKVYGFNPLIA</sequence>
<proteinExistence type="predicted"/>
<dbReference type="VEuPathDB" id="MicrosporidiaDB:NBO_69g0017"/>
<reference evidence="1 2" key="1">
    <citation type="journal article" date="2013" name="BMC Genomics">
        <title>Comparative genomics of parasitic silkworm microsporidia reveal an association between genome expansion and host adaptation.</title>
        <authorList>
            <person name="Pan G."/>
            <person name="Xu J."/>
            <person name="Li T."/>
            <person name="Xia Q."/>
            <person name="Liu S.L."/>
            <person name="Zhang G."/>
            <person name="Li S."/>
            <person name="Li C."/>
            <person name="Liu H."/>
            <person name="Yang L."/>
            <person name="Liu T."/>
            <person name="Zhang X."/>
            <person name="Wu Z."/>
            <person name="Fan W."/>
            <person name="Dang X."/>
            <person name="Xiang H."/>
            <person name="Tao M."/>
            <person name="Li Y."/>
            <person name="Hu J."/>
            <person name="Li Z."/>
            <person name="Lin L."/>
            <person name="Luo J."/>
            <person name="Geng L."/>
            <person name="Wang L."/>
            <person name="Long M."/>
            <person name="Wan Y."/>
            <person name="He N."/>
            <person name="Zhang Z."/>
            <person name="Lu C."/>
            <person name="Keeling P.J."/>
            <person name="Wang J."/>
            <person name="Xiang Z."/>
            <person name="Zhou Z."/>
        </authorList>
    </citation>
    <scope>NUCLEOTIDE SEQUENCE [LARGE SCALE GENOMIC DNA]</scope>
    <source>
        <strain evidence="2">CQ1 / CVCC 102059</strain>
    </source>
</reference>
<dbReference type="OMA" id="ILCHESA"/>
<keyword evidence="2" id="KW-1185">Reference proteome</keyword>
<organism evidence="1 2">
    <name type="scientific">Nosema bombycis (strain CQ1 / CVCC 102059)</name>
    <name type="common">Microsporidian parasite</name>
    <name type="synonym">Pebrine of silkworm</name>
    <dbReference type="NCBI Taxonomy" id="578461"/>
    <lineage>
        <taxon>Eukaryota</taxon>
        <taxon>Fungi</taxon>
        <taxon>Fungi incertae sedis</taxon>
        <taxon>Microsporidia</taxon>
        <taxon>Nosematidae</taxon>
        <taxon>Nosema</taxon>
    </lineage>
</organism>
<accession>R0ML38</accession>
<evidence type="ECO:0000313" key="1">
    <source>
        <dbReference type="EMBL" id="EOB13523.1"/>
    </source>
</evidence>
<dbReference type="Proteomes" id="UP000016927">
    <property type="component" value="Unassembled WGS sequence"/>
</dbReference>
<dbReference type="EMBL" id="KB908977">
    <property type="protein sequence ID" value="EOB13523.1"/>
    <property type="molecule type" value="Genomic_DNA"/>
</dbReference>
<name>R0ML38_NOSB1</name>